<gene>
    <name evidence="2" type="ORF">COMX_08620</name>
</gene>
<evidence type="ECO:0000256" key="1">
    <source>
        <dbReference type="SAM" id="Phobius"/>
    </source>
</evidence>
<keyword evidence="3" id="KW-1185">Reference proteome</keyword>
<dbReference type="Proteomes" id="UP000019250">
    <property type="component" value="Unassembled WGS sequence"/>
</dbReference>
<reference evidence="2 3" key="1">
    <citation type="journal article" date="2014" name="Genome Announc.">
        <title>Draft Genome Sequence of Commensalibacter papalotli MX01, a Symbiont Identified from the Guts of Overwintering Monarch Butterflies.</title>
        <authorList>
            <person name="Servin-Garciduenas L.E."/>
            <person name="Sanchez-Quinto A."/>
            <person name="Martinez-Romero E."/>
        </authorList>
    </citation>
    <scope>NUCLEOTIDE SEQUENCE [LARGE SCALE GENOMIC DNA]</scope>
    <source>
        <strain evidence="3">MX-MONARCH01</strain>
    </source>
</reference>
<keyword evidence="1" id="KW-0472">Membrane</keyword>
<dbReference type="STRING" id="1208583.COMX_08620"/>
<proteinExistence type="predicted"/>
<keyword evidence="1" id="KW-1133">Transmembrane helix</keyword>
<evidence type="ECO:0000313" key="3">
    <source>
        <dbReference type="Proteomes" id="UP000019250"/>
    </source>
</evidence>
<organism evidence="2 3">
    <name type="scientific">Commensalibacter papalotli</name>
    <name type="common">ex Servin-Garciduenas et al. 2014</name>
    <dbReference type="NCBI Taxonomy" id="1208583"/>
    <lineage>
        <taxon>Bacteria</taxon>
        <taxon>Pseudomonadati</taxon>
        <taxon>Pseudomonadota</taxon>
        <taxon>Alphaproteobacteria</taxon>
        <taxon>Acetobacterales</taxon>
        <taxon>Acetobacteraceae</taxon>
    </lineage>
</organism>
<sequence length="80" mass="9213">MIFFYFAIGLFTCNIPVPLVGMFFGAPSVMIGAIILALILTLEMCLQRDCKVDYQESMDAFCYLGIIIAFYIIFLLLYYW</sequence>
<evidence type="ECO:0000313" key="2">
    <source>
        <dbReference type="EMBL" id="EUK18043.1"/>
    </source>
</evidence>
<protein>
    <submittedName>
        <fullName evidence="2">Uncharacterized protein</fullName>
    </submittedName>
</protein>
<keyword evidence="1" id="KW-0812">Transmembrane</keyword>
<comment type="caution">
    <text evidence="2">The sequence shown here is derived from an EMBL/GenBank/DDBJ whole genome shotgun (WGS) entry which is preliminary data.</text>
</comment>
<dbReference type="AlphaFoldDB" id="W7DUV1"/>
<accession>W7DUV1</accession>
<feature type="transmembrane region" description="Helical" evidence="1">
    <location>
        <begin position="20"/>
        <end position="40"/>
    </location>
</feature>
<feature type="transmembrane region" description="Helical" evidence="1">
    <location>
        <begin position="60"/>
        <end position="79"/>
    </location>
</feature>
<name>W7DUV1_9PROT</name>
<dbReference type="EMBL" id="ATSX01000002">
    <property type="protein sequence ID" value="EUK18043.1"/>
    <property type="molecule type" value="Genomic_DNA"/>
</dbReference>